<dbReference type="EMBL" id="AAKUTF010000024">
    <property type="protein sequence ID" value="ECV9433847.1"/>
    <property type="molecule type" value="Genomic_DNA"/>
</dbReference>
<dbReference type="AlphaFoldDB" id="A0A611ZBH5"/>
<sequence length="58" mass="6094">MFKFVKIAVVAGVLATLTACTGHIENKKNNCSYDYLLHPAISISISKIIGGCGPAADQ</sequence>
<protein>
    <submittedName>
        <fullName evidence="1">DUF4223 domain-containing protein</fullName>
    </submittedName>
</protein>
<dbReference type="InterPro" id="IPR025318">
    <property type="entry name" value="DUF4223"/>
</dbReference>
<evidence type="ECO:0000313" key="1">
    <source>
        <dbReference type="EMBL" id="ECV9433847.1"/>
    </source>
</evidence>
<reference evidence="2" key="1">
    <citation type="journal article" date="2018" name="Genome Biol.">
        <title>SKESA: strategic k-mer extension for scrupulous assemblies.</title>
        <authorList>
            <person name="Souvorov A."/>
            <person name="Agarwala R."/>
            <person name="Lipman D.J."/>
        </authorList>
    </citation>
    <scope>NUCLEOTIDE SEQUENCE</scope>
    <source>
        <strain evidence="2">Salmonella enterica</strain>
    </source>
</reference>
<reference evidence="2" key="3">
    <citation type="submission" date="2019-10" db="EMBL/GenBank/DDBJ databases">
        <authorList>
            <consortium name="NCBI Pathogen Detection Project"/>
        </authorList>
    </citation>
    <scope>NUCLEOTIDE SEQUENCE</scope>
    <source>
        <strain evidence="2">Salmonella enterica</strain>
    </source>
</reference>
<dbReference type="EMBL" id="DAAFUA010000006">
    <property type="protein sequence ID" value="HAB1548281.1"/>
    <property type="molecule type" value="Genomic_DNA"/>
</dbReference>
<reference evidence="1" key="2">
    <citation type="submission" date="2018-07" db="EMBL/GenBank/DDBJ databases">
        <authorList>
            <person name="Ashton P.M."/>
            <person name="Dallman T."/>
            <person name="Nair S."/>
            <person name="De Pinna E."/>
            <person name="Peters T."/>
            <person name="Grant K."/>
        </authorList>
    </citation>
    <scope>NUCLEOTIDE SEQUENCE</scope>
    <source>
        <strain evidence="1">63585</strain>
    </source>
</reference>
<dbReference type="Pfam" id="PF13978">
    <property type="entry name" value="DUF4223"/>
    <property type="match status" value="1"/>
</dbReference>
<evidence type="ECO:0000313" key="2">
    <source>
        <dbReference type="EMBL" id="HAB1548281.1"/>
    </source>
</evidence>
<proteinExistence type="predicted"/>
<dbReference type="PROSITE" id="PS51257">
    <property type="entry name" value="PROKAR_LIPOPROTEIN"/>
    <property type="match status" value="1"/>
</dbReference>
<dbReference type="EMBL" id="DAAHHX010000001">
    <property type="protein sequence ID" value="HAB6177135.1"/>
    <property type="molecule type" value="Genomic_DNA"/>
</dbReference>
<evidence type="ECO:0000313" key="3">
    <source>
        <dbReference type="EMBL" id="HAB6177135.1"/>
    </source>
</evidence>
<accession>A0A611ZBH5</accession>
<gene>
    <name evidence="1" type="ORF">AAB90_18410</name>
    <name evidence="3" type="ORF">GB328_00820</name>
    <name evidence="2" type="ORF">GBW91_10050</name>
</gene>
<organism evidence="1">
    <name type="scientific">Salmonella enteritidis</name>
    <dbReference type="NCBI Taxonomy" id="149539"/>
    <lineage>
        <taxon>Bacteria</taxon>
        <taxon>Pseudomonadati</taxon>
        <taxon>Pseudomonadota</taxon>
        <taxon>Gammaproteobacteria</taxon>
        <taxon>Enterobacterales</taxon>
        <taxon>Enterobacteriaceae</taxon>
        <taxon>Salmonella</taxon>
    </lineage>
</organism>
<name>A0A611ZBH5_SALEN</name>
<comment type="caution">
    <text evidence="1">The sequence shown here is derived from an EMBL/GenBank/DDBJ whole genome shotgun (WGS) entry which is preliminary data.</text>
</comment>